<keyword evidence="3" id="KW-1185">Reference proteome</keyword>
<dbReference type="RefSeq" id="WP_380063350.1">
    <property type="nucleotide sequence ID" value="NZ_JBHSEI010000015.1"/>
</dbReference>
<feature type="signal peptide" evidence="1">
    <location>
        <begin position="1"/>
        <end position="18"/>
    </location>
</feature>
<organism evidence="2 3">
    <name type="scientific">Deinococcus hohokamensis</name>
    <dbReference type="NCBI Taxonomy" id="309883"/>
    <lineage>
        <taxon>Bacteria</taxon>
        <taxon>Thermotogati</taxon>
        <taxon>Deinococcota</taxon>
        <taxon>Deinococci</taxon>
        <taxon>Deinococcales</taxon>
        <taxon>Deinococcaceae</taxon>
        <taxon>Deinococcus</taxon>
    </lineage>
</organism>
<gene>
    <name evidence="2" type="ORF">ACFO0D_18765</name>
</gene>
<reference evidence="3" key="1">
    <citation type="journal article" date="2019" name="Int. J. Syst. Evol. Microbiol.">
        <title>The Global Catalogue of Microorganisms (GCM) 10K type strain sequencing project: providing services to taxonomists for standard genome sequencing and annotation.</title>
        <authorList>
            <consortium name="The Broad Institute Genomics Platform"/>
            <consortium name="The Broad Institute Genome Sequencing Center for Infectious Disease"/>
            <person name="Wu L."/>
            <person name="Ma J."/>
        </authorList>
    </citation>
    <scope>NUCLEOTIDE SEQUENCE [LARGE SCALE GENOMIC DNA]</scope>
    <source>
        <strain evidence="3">CCUG 55995</strain>
    </source>
</reference>
<feature type="chain" id="PRO_5045692078" description="Lipoprotein" evidence="1">
    <location>
        <begin position="19"/>
        <end position="126"/>
    </location>
</feature>
<comment type="caution">
    <text evidence="2">The sequence shown here is derived from an EMBL/GenBank/DDBJ whole genome shotgun (WGS) entry which is preliminary data.</text>
</comment>
<evidence type="ECO:0008006" key="4">
    <source>
        <dbReference type="Google" id="ProtNLM"/>
    </source>
</evidence>
<name>A0ABV9IDI5_9DEIO</name>
<evidence type="ECO:0000313" key="3">
    <source>
        <dbReference type="Proteomes" id="UP001595952"/>
    </source>
</evidence>
<dbReference type="EMBL" id="JBHSEI010000015">
    <property type="protein sequence ID" value="MFC4640376.1"/>
    <property type="molecule type" value="Genomic_DNA"/>
</dbReference>
<sequence length="126" mass="13744">MKLSHFPSTTLALSLLLAACGQQTPPATIPAEVATGASPDAVLRREGQAGITAAEARCTYSPNEWGHCNSSAPLSQYRFFVKCYDDGIANRYSFAYGVWRNNGGTYRSYASCPAGDIYQTFGFEWR</sequence>
<dbReference type="PROSITE" id="PS51257">
    <property type="entry name" value="PROKAR_LIPOPROTEIN"/>
    <property type="match status" value="1"/>
</dbReference>
<evidence type="ECO:0000313" key="2">
    <source>
        <dbReference type="EMBL" id="MFC4640376.1"/>
    </source>
</evidence>
<dbReference type="Proteomes" id="UP001595952">
    <property type="component" value="Unassembled WGS sequence"/>
</dbReference>
<accession>A0ABV9IDI5</accession>
<protein>
    <recommendedName>
        <fullName evidence="4">Lipoprotein</fullName>
    </recommendedName>
</protein>
<evidence type="ECO:0000256" key="1">
    <source>
        <dbReference type="SAM" id="SignalP"/>
    </source>
</evidence>
<keyword evidence="1" id="KW-0732">Signal</keyword>
<proteinExistence type="predicted"/>